<dbReference type="OrthoDB" id="2687452at2759"/>
<dbReference type="Proteomes" id="UP000240883">
    <property type="component" value="Unassembled WGS sequence"/>
</dbReference>
<keyword evidence="2" id="KW-1185">Reference proteome</keyword>
<evidence type="ECO:0008006" key="3">
    <source>
        <dbReference type="Google" id="ProtNLM"/>
    </source>
</evidence>
<reference evidence="1 2" key="1">
    <citation type="journal article" date="2018" name="Front. Microbiol.">
        <title>Genome-Wide Analysis of Corynespora cassiicola Leaf Fall Disease Putative Effectors.</title>
        <authorList>
            <person name="Lopez D."/>
            <person name="Ribeiro S."/>
            <person name="Label P."/>
            <person name="Fumanal B."/>
            <person name="Venisse J.S."/>
            <person name="Kohler A."/>
            <person name="de Oliveira R.R."/>
            <person name="Labutti K."/>
            <person name="Lipzen A."/>
            <person name="Lail K."/>
            <person name="Bauer D."/>
            <person name="Ohm R.A."/>
            <person name="Barry K.W."/>
            <person name="Spatafora J."/>
            <person name="Grigoriev I.V."/>
            <person name="Martin F.M."/>
            <person name="Pujade-Renaud V."/>
        </authorList>
    </citation>
    <scope>NUCLEOTIDE SEQUENCE [LARGE SCALE GENOMIC DNA]</scope>
    <source>
        <strain evidence="1 2">Philippines</strain>
    </source>
</reference>
<organism evidence="1 2">
    <name type="scientific">Corynespora cassiicola Philippines</name>
    <dbReference type="NCBI Taxonomy" id="1448308"/>
    <lineage>
        <taxon>Eukaryota</taxon>
        <taxon>Fungi</taxon>
        <taxon>Dikarya</taxon>
        <taxon>Ascomycota</taxon>
        <taxon>Pezizomycotina</taxon>
        <taxon>Dothideomycetes</taxon>
        <taxon>Pleosporomycetidae</taxon>
        <taxon>Pleosporales</taxon>
        <taxon>Corynesporascaceae</taxon>
        <taxon>Corynespora</taxon>
    </lineage>
</organism>
<dbReference type="AlphaFoldDB" id="A0A2T2N2K4"/>
<gene>
    <name evidence="1" type="ORF">BS50DRAFT_260724</name>
</gene>
<accession>A0A2T2N2K4</accession>
<sequence>MRNIEHDQLSLPGGNLKQLGECNRRTYQWDELDGTPAHVVPDATEGQDISTEHDQSFEAVTGFDDWLWPASESCDLYPAVSNQPIWSYSPHEMRISPSMPYWATHESTTDPISVQSLPASSQDDSVTIKNGSIPTVNDYTLTSQLLECRHTGDMMYAEEQGQDPRETVGTVANVIKIGSVLQNGKFICDEKGCASLTFGRQAELKRHHTTFHAVNKPKFWCHMPACRRRMSAGGEAFHRKDKLMAHIRSMHPSAQQG</sequence>
<proteinExistence type="predicted"/>
<dbReference type="STRING" id="1448308.A0A2T2N2K4"/>
<dbReference type="EMBL" id="KZ678160">
    <property type="protein sequence ID" value="PSN59258.1"/>
    <property type="molecule type" value="Genomic_DNA"/>
</dbReference>
<dbReference type="Gene3D" id="3.30.160.60">
    <property type="entry name" value="Classic Zinc Finger"/>
    <property type="match status" value="1"/>
</dbReference>
<evidence type="ECO:0000313" key="1">
    <source>
        <dbReference type="EMBL" id="PSN59258.1"/>
    </source>
</evidence>
<protein>
    <recommendedName>
        <fullName evidence="3">C2H2-type domain-containing protein</fullName>
    </recommendedName>
</protein>
<evidence type="ECO:0000313" key="2">
    <source>
        <dbReference type="Proteomes" id="UP000240883"/>
    </source>
</evidence>
<name>A0A2T2N2K4_CORCC</name>